<evidence type="ECO:0000256" key="4">
    <source>
        <dbReference type="ARBA" id="ARBA00022723"/>
    </source>
</evidence>
<dbReference type="InterPro" id="IPR017938">
    <property type="entry name" value="Riboflavin_synthase-like_b-brl"/>
</dbReference>
<dbReference type="EMBL" id="FOFB01000017">
    <property type="protein sequence ID" value="SEQ84592.1"/>
    <property type="molecule type" value="Genomic_DNA"/>
</dbReference>
<dbReference type="RefSeq" id="WP_090169994.1">
    <property type="nucleotide sequence ID" value="NZ_FOFB01000017.1"/>
</dbReference>
<dbReference type="PROSITE" id="PS51384">
    <property type="entry name" value="FAD_FR"/>
    <property type="match status" value="1"/>
</dbReference>
<dbReference type="GO" id="GO:0050660">
    <property type="term" value="F:flavin adenine dinucleotide binding"/>
    <property type="evidence" value="ECO:0007669"/>
    <property type="project" value="TreeGrafter"/>
</dbReference>
<dbReference type="CDD" id="cd06214">
    <property type="entry name" value="PA_degradation_oxidoreductase_like"/>
    <property type="match status" value="1"/>
</dbReference>
<evidence type="ECO:0000256" key="7">
    <source>
        <dbReference type="ARBA" id="ARBA00023004"/>
    </source>
</evidence>
<dbReference type="Pfam" id="PF00175">
    <property type="entry name" value="NAD_binding_1"/>
    <property type="match status" value="1"/>
</dbReference>
<keyword evidence="2" id="KW-0285">Flavoprotein</keyword>
<dbReference type="InterPro" id="IPR036010">
    <property type="entry name" value="2Fe-2S_ferredoxin-like_sf"/>
</dbReference>
<protein>
    <submittedName>
        <fullName evidence="11">Ring-1,2-phenylacetyl-CoA epoxidase subunit PaaE</fullName>
    </submittedName>
</protein>
<keyword evidence="8" id="KW-0411">Iron-sulfur</keyword>
<dbReference type="InterPro" id="IPR017927">
    <property type="entry name" value="FAD-bd_FR_type"/>
</dbReference>
<dbReference type="OrthoDB" id="9789468at2"/>
<dbReference type="InterPro" id="IPR039261">
    <property type="entry name" value="FNR_nucleotide-bd"/>
</dbReference>
<dbReference type="SUPFAM" id="SSF63380">
    <property type="entry name" value="Riboflavin synthase domain-like"/>
    <property type="match status" value="1"/>
</dbReference>
<evidence type="ECO:0000256" key="2">
    <source>
        <dbReference type="ARBA" id="ARBA00022630"/>
    </source>
</evidence>
<dbReference type="GO" id="GO:0051537">
    <property type="term" value="F:2 iron, 2 sulfur cluster binding"/>
    <property type="evidence" value="ECO:0007669"/>
    <property type="project" value="UniProtKB-KW"/>
</dbReference>
<keyword evidence="6" id="KW-0560">Oxidoreductase</keyword>
<dbReference type="InterPro" id="IPR012675">
    <property type="entry name" value="Beta-grasp_dom_sf"/>
</dbReference>
<dbReference type="Pfam" id="PF00111">
    <property type="entry name" value="Fer2"/>
    <property type="match status" value="1"/>
</dbReference>
<dbReference type="InterPro" id="IPR006058">
    <property type="entry name" value="2Fe2S_fd_BS"/>
</dbReference>
<dbReference type="CDD" id="cd00207">
    <property type="entry name" value="fer2"/>
    <property type="match status" value="1"/>
</dbReference>
<reference evidence="12" key="1">
    <citation type="submission" date="2016-10" db="EMBL/GenBank/DDBJ databases">
        <authorList>
            <person name="Varghese N."/>
            <person name="Submissions S."/>
        </authorList>
    </citation>
    <scope>NUCLEOTIDE SEQUENCE [LARGE SCALE GENOMIC DNA]</scope>
    <source>
        <strain evidence="12">DSM 24740</strain>
    </source>
</reference>
<comment type="cofactor">
    <cofactor evidence="1">
        <name>FAD</name>
        <dbReference type="ChEBI" id="CHEBI:57692"/>
    </cofactor>
</comment>
<proteinExistence type="predicted"/>
<feature type="domain" description="FAD-binding FR-type" evidence="10">
    <location>
        <begin position="4"/>
        <end position="108"/>
    </location>
</feature>
<dbReference type="SUPFAM" id="SSF52343">
    <property type="entry name" value="Ferredoxin reductase-like, C-terminal NADP-linked domain"/>
    <property type="match status" value="1"/>
</dbReference>
<gene>
    <name evidence="11" type="ORF">SAMN05444359_1177</name>
</gene>
<feature type="domain" description="2Fe-2S ferredoxin-type" evidence="9">
    <location>
        <begin position="280"/>
        <end position="369"/>
    </location>
</feature>
<dbReference type="InterPro" id="IPR001041">
    <property type="entry name" value="2Fe-2S_ferredoxin-type"/>
</dbReference>
<dbReference type="SUPFAM" id="SSF54292">
    <property type="entry name" value="2Fe-2S ferredoxin-like"/>
    <property type="match status" value="1"/>
</dbReference>
<dbReference type="InterPro" id="IPR008333">
    <property type="entry name" value="Cbr1-like_FAD-bd_dom"/>
</dbReference>
<dbReference type="InterPro" id="IPR050415">
    <property type="entry name" value="MRET"/>
</dbReference>
<evidence type="ECO:0000259" key="10">
    <source>
        <dbReference type="PROSITE" id="PS51384"/>
    </source>
</evidence>
<dbReference type="PANTHER" id="PTHR47354:SF8">
    <property type="entry name" value="1,2-PHENYLACETYL-COA EPOXIDASE, SUBUNIT E"/>
    <property type="match status" value="1"/>
</dbReference>
<dbReference type="AlphaFoldDB" id="A0A1H9JCN0"/>
<dbReference type="Gene3D" id="3.40.50.80">
    <property type="entry name" value="Nucleotide-binding domain of ferredoxin-NADP reductase (FNR) module"/>
    <property type="match status" value="1"/>
</dbReference>
<keyword evidence="5" id="KW-0274">FAD</keyword>
<evidence type="ECO:0000313" key="11">
    <source>
        <dbReference type="EMBL" id="SEQ84592.1"/>
    </source>
</evidence>
<dbReference type="FunCoup" id="A0A1H9JCN0">
    <property type="interactions" value="186"/>
</dbReference>
<dbReference type="PROSITE" id="PS51085">
    <property type="entry name" value="2FE2S_FER_2"/>
    <property type="match status" value="1"/>
</dbReference>
<evidence type="ECO:0000256" key="1">
    <source>
        <dbReference type="ARBA" id="ARBA00001974"/>
    </source>
</evidence>
<dbReference type="STRING" id="478744.SAMN05444359_1177"/>
<dbReference type="Gene3D" id="3.10.20.30">
    <property type="match status" value="1"/>
</dbReference>
<evidence type="ECO:0000259" key="9">
    <source>
        <dbReference type="PROSITE" id="PS51085"/>
    </source>
</evidence>
<dbReference type="InterPro" id="IPR001433">
    <property type="entry name" value="OxRdtase_FAD/NAD-bd"/>
</dbReference>
<name>A0A1H9JCN0_9BACT</name>
<evidence type="ECO:0000256" key="6">
    <source>
        <dbReference type="ARBA" id="ARBA00023002"/>
    </source>
</evidence>
<evidence type="ECO:0000256" key="8">
    <source>
        <dbReference type="ARBA" id="ARBA00023014"/>
    </source>
</evidence>
<dbReference type="PRINTS" id="PR00406">
    <property type="entry name" value="CYTB5RDTASE"/>
</dbReference>
<dbReference type="GO" id="GO:0016491">
    <property type="term" value="F:oxidoreductase activity"/>
    <property type="evidence" value="ECO:0007669"/>
    <property type="project" value="UniProtKB-KW"/>
</dbReference>
<dbReference type="PANTHER" id="PTHR47354">
    <property type="entry name" value="NADH OXIDOREDUCTASE HCR"/>
    <property type="match status" value="1"/>
</dbReference>
<evidence type="ECO:0000313" key="12">
    <source>
        <dbReference type="Proteomes" id="UP000199021"/>
    </source>
</evidence>
<sequence length="369" mass="40344">MSQVSFHPLPIASITPETDQAVTVAFRIKEELAQQFTYKAGQYLTLKFVVNGKEERRAYSMCSAPHDDEIAVTVKRVKGGIVSNHIADALKAGDIVDAMPPQGRFLASPEAAARRDYFLFGAGSGITPLMSILRSILEEEPKSSVYLLYGNRDENNIIFERQLADLQQRYEGQLLVEHILSRPKKYKVGGLKGLFSSGKPKWEGNIGRIDIPAVQRFMTANPGKVSDKQYYICGPGQMIDNVEQALLGLGVHKEFIHAERFVSANDVKKNKTSTDVVEGGKVFAKLSGKDVEVTLKPGQTILDGLLESGATPPYSCLAGACSTCMAKVTKGGVKMDVCFAIDDDEIAEGYILACQSHPTTPEVYVDFDV</sequence>
<evidence type="ECO:0000256" key="3">
    <source>
        <dbReference type="ARBA" id="ARBA00022714"/>
    </source>
</evidence>
<keyword evidence="7" id="KW-0408">Iron</keyword>
<dbReference type="PROSITE" id="PS00197">
    <property type="entry name" value="2FE2S_FER_1"/>
    <property type="match status" value="1"/>
</dbReference>
<accession>A0A1H9JCN0</accession>
<dbReference type="Gene3D" id="2.40.30.10">
    <property type="entry name" value="Translation factors"/>
    <property type="match status" value="1"/>
</dbReference>
<organism evidence="11 12">
    <name type="scientific">Neolewinella agarilytica</name>
    <dbReference type="NCBI Taxonomy" id="478744"/>
    <lineage>
        <taxon>Bacteria</taxon>
        <taxon>Pseudomonadati</taxon>
        <taxon>Bacteroidota</taxon>
        <taxon>Saprospiria</taxon>
        <taxon>Saprospirales</taxon>
        <taxon>Lewinellaceae</taxon>
        <taxon>Neolewinella</taxon>
    </lineage>
</organism>
<dbReference type="InParanoid" id="A0A1H9JCN0"/>
<keyword evidence="4" id="KW-0479">Metal-binding</keyword>
<dbReference type="Proteomes" id="UP000199021">
    <property type="component" value="Unassembled WGS sequence"/>
</dbReference>
<evidence type="ECO:0000256" key="5">
    <source>
        <dbReference type="ARBA" id="ARBA00022827"/>
    </source>
</evidence>
<keyword evidence="12" id="KW-1185">Reference proteome</keyword>
<keyword evidence="3" id="KW-0001">2Fe-2S</keyword>
<dbReference type="Pfam" id="PF00970">
    <property type="entry name" value="FAD_binding_6"/>
    <property type="match status" value="1"/>
</dbReference>
<dbReference type="GO" id="GO:0046872">
    <property type="term" value="F:metal ion binding"/>
    <property type="evidence" value="ECO:0007669"/>
    <property type="project" value="UniProtKB-KW"/>
</dbReference>